<dbReference type="Pfam" id="PF00082">
    <property type="entry name" value="Peptidase_S8"/>
    <property type="match status" value="1"/>
</dbReference>
<dbReference type="GO" id="GO:0004252">
    <property type="term" value="F:serine-type endopeptidase activity"/>
    <property type="evidence" value="ECO:0007669"/>
    <property type="project" value="UniProtKB-UniRule"/>
</dbReference>
<proteinExistence type="inferred from homology"/>
<evidence type="ECO:0000313" key="8">
    <source>
        <dbReference type="Proteomes" id="UP000541185"/>
    </source>
</evidence>
<name>A0A848H982_9BURK</name>
<keyword evidence="2 5" id="KW-0645">Protease</keyword>
<evidence type="ECO:0000256" key="1">
    <source>
        <dbReference type="ARBA" id="ARBA00011073"/>
    </source>
</evidence>
<dbReference type="SUPFAM" id="SSF52743">
    <property type="entry name" value="Subtilisin-like"/>
    <property type="match status" value="1"/>
</dbReference>
<keyword evidence="3 5" id="KW-0378">Hydrolase</keyword>
<evidence type="ECO:0000256" key="4">
    <source>
        <dbReference type="ARBA" id="ARBA00022825"/>
    </source>
</evidence>
<accession>A0A848H982</accession>
<dbReference type="AlphaFoldDB" id="A0A848H982"/>
<dbReference type="PRINTS" id="PR00723">
    <property type="entry name" value="SUBTILISIN"/>
</dbReference>
<dbReference type="EMBL" id="JABBFX010000001">
    <property type="protein sequence ID" value="NML44208.1"/>
    <property type="molecule type" value="Genomic_DNA"/>
</dbReference>
<sequence length="478" mass="49975">MNARRVPRRLLLTLHLGEVPEHLPAWVATTRYGVAPADHIDGGIVDRLLNDLGGAFRCARVHSARKPRTTAIAGARRFDDVEQLSGVARVLRVELQDDAGIHDLVTALRQVPTVEGAMCEHLSYAPLDSTSYRALAQAQSGPTFDPQEAWRPHELIRLPQALGYTQGDPAVIIGLADTGVALQHPGLPQAAMRRGFDTVDLDPSTMGGLTLVGDSHKHDEDPSDDVGHGTACAGILRADGLDLPPGGAGQCSLLPVRVLAAALAGERRVGVGSIANIDAGMKRLIDLGAKVINMSFGTAEHQLPDGGAPPHLEVVRYALARGVILVAASGNSGQAERYFPAAHEGVIAVGSVNLRGEPSRFSTRGEHVALCAPGEGIWTCGLTDAPGGLQRANGTSFAAPFATAACALLAARANARARPLTGTEARALLVDSCRPHLRADTTGCGAGVLDVWSALRALENRMDDEDDDAGDGDPGTAP</sequence>
<keyword evidence="4 5" id="KW-0720">Serine protease</keyword>
<dbReference type="GO" id="GO:0006508">
    <property type="term" value="P:proteolysis"/>
    <property type="evidence" value="ECO:0007669"/>
    <property type="project" value="UniProtKB-KW"/>
</dbReference>
<comment type="similarity">
    <text evidence="1 5">Belongs to the peptidase S8 family.</text>
</comment>
<dbReference type="InterPro" id="IPR015500">
    <property type="entry name" value="Peptidase_S8_subtilisin-rel"/>
</dbReference>
<feature type="active site" description="Charge relay system" evidence="5">
    <location>
        <position position="396"/>
    </location>
</feature>
<evidence type="ECO:0000256" key="5">
    <source>
        <dbReference type="PROSITE-ProRule" id="PRU01240"/>
    </source>
</evidence>
<dbReference type="Proteomes" id="UP000541185">
    <property type="component" value="Unassembled WGS sequence"/>
</dbReference>
<evidence type="ECO:0000313" key="7">
    <source>
        <dbReference type="EMBL" id="NML44208.1"/>
    </source>
</evidence>
<evidence type="ECO:0000256" key="2">
    <source>
        <dbReference type="ARBA" id="ARBA00022670"/>
    </source>
</evidence>
<feature type="active site" description="Charge relay system" evidence="5">
    <location>
        <position position="228"/>
    </location>
</feature>
<dbReference type="PROSITE" id="PS51892">
    <property type="entry name" value="SUBTILASE"/>
    <property type="match status" value="1"/>
</dbReference>
<gene>
    <name evidence="7" type="ORF">HHL11_10640</name>
</gene>
<dbReference type="InterPro" id="IPR023828">
    <property type="entry name" value="Peptidase_S8_Ser-AS"/>
</dbReference>
<dbReference type="PROSITE" id="PS00138">
    <property type="entry name" value="SUBTILASE_SER"/>
    <property type="match status" value="1"/>
</dbReference>
<dbReference type="Gene3D" id="3.40.50.200">
    <property type="entry name" value="Peptidase S8/S53 domain"/>
    <property type="match status" value="1"/>
</dbReference>
<dbReference type="InterPro" id="IPR050131">
    <property type="entry name" value="Peptidase_S8_subtilisin-like"/>
</dbReference>
<evidence type="ECO:0000259" key="6">
    <source>
        <dbReference type="Pfam" id="PF00082"/>
    </source>
</evidence>
<dbReference type="InterPro" id="IPR000209">
    <property type="entry name" value="Peptidase_S8/S53_dom"/>
</dbReference>
<dbReference type="InterPro" id="IPR036852">
    <property type="entry name" value="Peptidase_S8/S53_dom_sf"/>
</dbReference>
<reference evidence="7 8" key="1">
    <citation type="submission" date="2020-04" db="EMBL/GenBank/DDBJ databases">
        <title>Ramlibacter sp. G-1-2-2 isolated from soil.</title>
        <authorList>
            <person name="Dahal R.H."/>
        </authorList>
    </citation>
    <scope>NUCLEOTIDE SEQUENCE [LARGE SCALE GENOMIC DNA]</scope>
    <source>
        <strain evidence="7 8">G-1-2-2</strain>
    </source>
</reference>
<dbReference type="RefSeq" id="WP_169418355.1">
    <property type="nucleotide sequence ID" value="NZ_JABBFX010000001.1"/>
</dbReference>
<keyword evidence="8" id="KW-1185">Reference proteome</keyword>
<evidence type="ECO:0000256" key="3">
    <source>
        <dbReference type="ARBA" id="ARBA00022801"/>
    </source>
</evidence>
<organism evidence="7 8">
    <name type="scientific">Ramlibacter agri</name>
    <dbReference type="NCBI Taxonomy" id="2728837"/>
    <lineage>
        <taxon>Bacteria</taxon>
        <taxon>Pseudomonadati</taxon>
        <taxon>Pseudomonadota</taxon>
        <taxon>Betaproteobacteria</taxon>
        <taxon>Burkholderiales</taxon>
        <taxon>Comamonadaceae</taxon>
        <taxon>Ramlibacter</taxon>
    </lineage>
</organism>
<comment type="caution">
    <text evidence="7">The sequence shown here is derived from an EMBL/GenBank/DDBJ whole genome shotgun (WGS) entry which is preliminary data.</text>
</comment>
<feature type="active site" description="Charge relay system" evidence="5">
    <location>
        <position position="177"/>
    </location>
</feature>
<protein>
    <submittedName>
        <fullName evidence="7">S8 family serine peptidase</fullName>
    </submittedName>
</protein>
<dbReference type="PANTHER" id="PTHR43806">
    <property type="entry name" value="PEPTIDASE S8"/>
    <property type="match status" value="1"/>
</dbReference>
<dbReference type="PANTHER" id="PTHR43806:SF11">
    <property type="entry name" value="CEREVISIN-RELATED"/>
    <property type="match status" value="1"/>
</dbReference>
<feature type="domain" description="Peptidase S8/S53" evidence="6">
    <location>
        <begin position="170"/>
        <end position="433"/>
    </location>
</feature>